<dbReference type="InterPro" id="IPR018247">
    <property type="entry name" value="EF_Hand_1_Ca_BS"/>
</dbReference>
<feature type="compositionally biased region" description="Low complexity" evidence="1">
    <location>
        <begin position="91"/>
        <end position="100"/>
    </location>
</feature>
<dbReference type="PROSITE" id="PS51257">
    <property type="entry name" value="PROKAR_LIPOPROTEIN"/>
    <property type="match status" value="1"/>
</dbReference>
<feature type="chain" id="PRO_5020648316" description="Peptidase" evidence="2">
    <location>
        <begin position="29"/>
        <end position="800"/>
    </location>
</feature>
<dbReference type="OrthoDB" id="393673at2"/>
<dbReference type="AlphaFoldDB" id="A0A4R7UFR7"/>
<dbReference type="RefSeq" id="WP_134110758.1">
    <property type="nucleotide sequence ID" value="NZ_SOCN01000001.1"/>
</dbReference>
<dbReference type="InterPro" id="IPR054786">
    <property type="entry name" value="MYPU_1760-like"/>
</dbReference>
<dbReference type="NCBIfam" id="NF045830">
    <property type="entry name" value="MYPU_1760_HExxH"/>
    <property type="match status" value="1"/>
</dbReference>
<evidence type="ECO:0000256" key="1">
    <source>
        <dbReference type="SAM" id="MobiDB-lite"/>
    </source>
</evidence>
<protein>
    <recommendedName>
        <fullName evidence="5">Peptidase</fullName>
    </recommendedName>
</protein>
<sequence>MKFQKKKWSKFVKFSMLVASTTVLSATACNLLSPENDKDKKESPIIINKNPGKTQPSVLPPASEKYGSRPNEGENSNGSQNKEPTKPIPKNPNTSPTKPKQQMTPDKPKEPSKPINTNKQVENKFMFGNILKIQPNEVYFAKNLSQLEKDQALAAYNKTSVMDINEIPEKNDRGQWYLEYRDPFTNILFRDYSYHTNEDGSHRYMLGRHGLIDLAQEFKRKVPFGPEVFDLEAINVNNFNVIDEKANGLYIPNIKNIYINGSAFAEKNFNSYQIIGGIMPTLFHEYMHHWSNSYPEAVENGIQVSKSIAEPTSENQKRVTKIYYNPGLQLSDSSTNQTSGLVQSWDSYFANNFYKLLNYDVNQYGYLSEDDIAIFDPSRGLNFNIPPLEDEINNFLFKRLTPKKIWEIANNKPRPQELSRFEENTPLYYSPDRAFSLSLGNLRYVYSLTELLPREYTKYAYESYFQIDDENPTAKAAPGQATITWFGTTYYRNDPNTGKVYSVFSPSANAEDWSKVYLNNFDSKSRSGMFLRGDRPFDEENFPGLIVNSTIMPNSVFDISSYRYENDKYLGINFWGQPSYELRVHTLPPEKTQNRSQEFYDLFLNAMGYGKTINQIFYQSSWKWGQNKGSVDVDESKANKVKFTGFLPDKKYDGIVVTKPNGGGFEKTYFNYYDTFSFFGHKELDGGATLIKDEKITDRRQKQLENRIYPGTSSNGELNKDYVSYITKDYVNLYDNSQVFLWEDKNKDNQVQPDELNSSDISLPENRSVTNSRGWNIDEKVFRKYALKSENGKVLVKRVN</sequence>
<dbReference type="PROSITE" id="PS00018">
    <property type="entry name" value="EF_HAND_1"/>
    <property type="match status" value="1"/>
</dbReference>
<dbReference type="Proteomes" id="UP000295757">
    <property type="component" value="Unassembled WGS sequence"/>
</dbReference>
<accession>A0A4R7UFR7</accession>
<organism evidence="3 4">
    <name type="scientific">Mycoplasmopsis mustelae</name>
    <dbReference type="NCBI Taxonomy" id="171289"/>
    <lineage>
        <taxon>Bacteria</taxon>
        <taxon>Bacillati</taxon>
        <taxon>Mycoplasmatota</taxon>
        <taxon>Mycoplasmoidales</taxon>
        <taxon>Metamycoplasmataceae</taxon>
        <taxon>Mycoplasmopsis</taxon>
    </lineage>
</organism>
<evidence type="ECO:0000256" key="2">
    <source>
        <dbReference type="SAM" id="SignalP"/>
    </source>
</evidence>
<dbReference type="EMBL" id="SOCN01000001">
    <property type="protein sequence ID" value="TDV24455.1"/>
    <property type="molecule type" value="Genomic_DNA"/>
</dbReference>
<keyword evidence="2" id="KW-0732">Signal</keyword>
<feature type="region of interest" description="Disordered" evidence="1">
    <location>
        <begin position="32"/>
        <end position="118"/>
    </location>
</feature>
<reference evidence="3 4" key="1">
    <citation type="submission" date="2019-03" db="EMBL/GenBank/DDBJ databases">
        <title>Genomic Encyclopedia of Archaeal and Bacterial Type Strains, Phase II (KMG-II): from individual species to whole genera.</title>
        <authorList>
            <person name="Goeker M."/>
        </authorList>
    </citation>
    <scope>NUCLEOTIDE SEQUENCE [LARGE SCALE GENOMIC DNA]</scope>
    <source>
        <strain evidence="3 4">ATCC 35214</strain>
    </source>
</reference>
<proteinExistence type="predicted"/>
<feature type="signal peptide" evidence="2">
    <location>
        <begin position="1"/>
        <end position="28"/>
    </location>
</feature>
<gene>
    <name evidence="3" type="ORF">BCF59_0426</name>
</gene>
<evidence type="ECO:0008006" key="5">
    <source>
        <dbReference type="Google" id="ProtNLM"/>
    </source>
</evidence>
<evidence type="ECO:0000313" key="3">
    <source>
        <dbReference type="EMBL" id="TDV24455.1"/>
    </source>
</evidence>
<comment type="caution">
    <text evidence="3">The sequence shown here is derived from an EMBL/GenBank/DDBJ whole genome shotgun (WGS) entry which is preliminary data.</text>
</comment>
<name>A0A4R7UFR7_9BACT</name>
<keyword evidence="4" id="KW-1185">Reference proteome</keyword>
<evidence type="ECO:0000313" key="4">
    <source>
        <dbReference type="Proteomes" id="UP000295757"/>
    </source>
</evidence>